<evidence type="ECO:0000256" key="4">
    <source>
        <dbReference type="ARBA" id="ARBA00022821"/>
    </source>
</evidence>
<dbReference type="AlphaFoldDB" id="A0A4D6MSR8"/>
<dbReference type="PANTHER" id="PTHR33830">
    <property type="entry name" value="DEFENSIN-LIKE PROTEIN 184-RELATED"/>
    <property type="match status" value="1"/>
</dbReference>
<evidence type="ECO:0000256" key="3">
    <source>
        <dbReference type="ARBA" id="ARBA00022577"/>
    </source>
</evidence>
<sequence length="85" mass="9553">MPKFSFSHILTFILIISVISRISEAGPKRCQKVLNTINCNLLECGKACYNTYKDFQGFGQCIRNINNDSYECLCVYDCNANKSGA</sequence>
<protein>
    <submittedName>
        <fullName evidence="7">S locus-related glycoprotein 1 binding pollen coat protein</fullName>
    </submittedName>
</protein>
<organism evidence="7 8">
    <name type="scientific">Vigna unguiculata</name>
    <name type="common">Cowpea</name>
    <dbReference type="NCBI Taxonomy" id="3917"/>
    <lineage>
        <taxon>Eukaryota</taxon>
        <taxon>Viridiplantae</taxon>
        <taxon>Streptophyta</taxon>
        <taxon>Embryophyta</taxon>
        <taxon>Tracheophyta</taxon>
        <taxon>Spermatophyta</taxon>
        <taxon>Magnoliopsida</taxon>
        <taxon>eudicotyledons</taxon>
        <taxon>Gunneridae</taxon>
        <taxon>Pentapetalae</taxon>
        <taxon>rosids</taxon>
        <taxon>fabids</taxon>
        <taxon>Fabales</taxon>
        <taxon>Fabaceae</taxon>
        <taxon>Papilionoideae</taxon>
        <taxon>50 kb inversion clade</taxon>
        <taxon>NPAAA clade</taxon>
        <taxon>indigoferoid/millettioid clade</taxon>
        <taxon>Phaseoleae</taxon>
        <taxon>Vigna</taxon>
    </lineage>
</organism>
<gene>
    <name evidence="7" type="ORF">DEO72_LG8g1706</name>
</gene>
<dbReference type="GO" id="GO:0050832">
    <property type="term" value="P:defense response to fungus"/>
    <property type="evidence" value="ECO:0007669"/>
    <property type="project" value="UniProtKB-KW"/>
</dbReference>
<dbReference type="InterPro" id="IPR010851">
    <property type="entry name" value="DEFL"/>
</dbReference>
<feature type="signal peptide" evidence="6">
    <location>
        <begin position="1"/>
        <end position="25"/>
    </location>
</feature>
<keyword evidence="5" id="KW-1015">Disulfide bond</keyword>
<evidence type="ECO:0000256" key="6">
    <source>
        <dbReference type="SAM" id="SignalP"/>
    </source>
</evidence>
<proteinExistence type="inferred from homology"/>
<keyword evidence="2" id="KW-0929">Antimicrobial</keyword>
<dbReference type="EMBL" id="CP039352">
    <property type="protein sequence ID" value="QCE03681.1"/>
    <property type="molecule type" value="Genomic_DNA"/>
</dbReference>
<keyword evidence="3" id="KW-0295">Fungicide</keyword>
<evidence type="ECO:0000256" key="1">
    <source>
        <dbReference type="ARBA" id="ARBA00006722"/>
    </source>
</evidence>
<evidence type="ECO:0000313" key="7">
    <source>
        <dbReference type="EMBL" id="QCE03681.1"/>
    </source>
</evidence>
<name>A0A4D6MSR8_VIGUN</name>
<reference evidence="7 8" key="1">
    <citation type="submission" date="2019-04" db="EMBL/GenBank/DDBJ databases">
        <title>An improved genome assembly and genetic linkage map for asparagus bean, Vigna unguiculata ssp. sesquipedialis.</title>
        <authorList>
            <person name="Xia Q."/>
            <person name="Zhang R."/>
            <person name="Dong Y."/>
        </authorList>
    </citation>
    <scope>NUCLEOTIDE SEQUENCE [LARGE SCALE GENOMIC DNA]</scope>
    <source>
        <tissue evidence="7">Leaf</tissue>
    </source>
</reference>
<keyword evidence="8" id="KW-1185">Reference proteome</keyword>
<keyword evidence="4" id="KW-0611">Plant defense</keyword>
<comment type="similarity">
    <text evidence="1">Belongs to the DEFL family.</text>
</comment>
<evidence type="ECO:0000256" key="5">
    <source>
        <dbReference type="ARBA" id="ARBA00023157"/>
    </source>
</evidence>
<keyword evidence="7" id="KW-0946">Virion</keyword>
<dbReference type="Proteomes" id="UP000501690">
    <property type="component" value="Linkage Group LG8"/>
</dbReference>
<dbReference type="GO" id="GO:0031640">
    <property type="term" value="P:killing of cells of another organism"/>
    <property type="evidence" value="ECO:0007669"/>
    <property type="project" value="UniProtKB-KW"/>
</dbReference>
<accession>A0A4D6MSR8</accession>
<evidence type="ECO:0000313" key="8">
    <source>
        <dbReference type="Proteomes" id="UP000501690"/>
    </source>
</evidence>
<evidence type="ECO:0000256" key="2">
    <source>
        <dbReference type="ARBA" id="ARBA00022529"/>
    </source>
</evidence>
<keyword evidence="7" id="KW-0167">Capsid protein</keyword>
<dbReference type="PANTHER" id="PTHR33830:SF21">
    <property type="entry name" value="DEFENSIN-LIKE PROTEIN 165-RELATED"/>
    <property type="match status" value="1"/>
</dbReference>
<dbReference type="Pfam" id="PF07333">
    <property type="entry name" value="SLR1-BP"/>
    <property type="match status" value="1"/>
</dbReference>
<keyword evidence="6" id="KW-0732">Signal</keyword>
<feature type="chain" id="PRO_5020028453" evidence="6">
    <location>
        <begin position="26"/>
        <end position="85"/>
    </location>
</feature>